<reference evidence="8" key="1">
    <citation type="journal article" date="2019" name="Int. J. Syst. Evol. Microbiol.">
        <title>The Global Catalogue of Microorganisms (GCM) 10K type strain sequencing project: providing services to taxonomists for standard genome sequencing and annotation.</title>
        <authorList>
            <consortium name="The Broad Institute Genomics Platform"/>
            <consortium name="The Broad Institute Genome Sequencing Center for Infectious Disease"/>
            <person name="Wu L."/>
            <person name="Ma J."/>
        </authorList>
    </citation>
    <scope>NUCLEOTIDE SEQUENCE [LARGE SCALE GENOMIC DNA]</scope>
    <source>
        <strain evidence="8">CGMCC 4.1469</strain>
    </source>
</reference>
<keyword evidence="8" id="KW-1185">Reference proteome</keyword>
<protein>
    <submittedName>
        <fullName evidence="7">NUDIX hydrolase</fullName>
        <ecNumber evidence="7">3.6.-.-</ecNumber>
    </submittedName>
</protein>
<comment type="similarity">
    <text evidence="2 4">Belongs to the Nudix hydrolase family.</text>
</comment>
<dbReference type="InterPro" id="IPR000086">
    <property type="entry name" value="NUDIX_hydrolase_dom"/>
</dbReference>
<organism evidence="7 8">
    <name type="scientific">Kitasatospora aburaviensis</name>
    <dbReference type="NCBI Taxonomy" id="67265"/>
    <lineage>
        <taxon>Bacteria</taxon>
        <taxon>Bacillati</taxon>
        <taxon>Actinomycetota</taxon>
        <taxon>Actinomycetes</taxon>
        <taxon>Kitasatosporales</taxon>
        <taxon>Streptomycetaceae</taxon>
        <taxon>Kitasatospora</taxon>
    </lineage>
</organism>
<dbReference type="InterPro" id="IPR020476">
    <property type="entry name" value="Nudix_hydrolase"/>
</dbReference>
<dbReference type="PROSITE" id="PS51462">
    <property type="entry name" value="NUDIX"/>
    <property type="match status" value="1"/>
</dbReference>
<dbReference type="PANTHER" id="PTHR11839">
    <property type="entry name" value="UDP/ADP-SUGAR PYROPHOSPHATASE"/>
    <property type="match status" value="1"/>
</dbReference>
<keyword evidence="3 4" id="KW-0378">Hydrolase</keyword>
<feature type="domain" description="Nudix hydrolase" evidence="6">
    <location>
        <begin position="70"/>
        <end position="199"/>
    </location>
</feature>
<evidence type="ECO:0000256" key="1">
    <source>
        <dbReference type="ARBA" id="ARBA00001946"/>
    </source>
</evidence>
<dbReference type="CDD" id="cd03424">
    <property type="entry name" value="NUDIX_ADPRase_Nudt5_UGPPase_Nudt14"/>
    <property type="match status" value="1"/>
</dbReference>
<sequence>MTDTADLAAADLAPTTDPADADAGFGATTDATTASWRETSRTTVFSRFGRAVDRVDFRLPDGAEEVFYLKRERPAGAVLALTPDRRVVLARQYRPGPGRVLWDLPGGYLDPGEQAADAVARELLEETGYRGEVEAVGAYWLDAYTDARRYAFVATGCVRVAEPQLEQTEFIDVVTLSLDEFRSRVLRAGLMSDTAAAYLALDHLRLL</sequence>
<accession>A0ABW1FAL4</accession>
<dbReference type="PANTHER" id="PTHR11839:SF18">
    <property type="entry name" value="NUDIX HYDROLASE DOMAIN-CONTAINING PROTEIN"/>
    <property type="match status" value="1"/>
</dbReference>
<feature type="region of interest" description="Disordered" evidence="5">
    <location>
        <begin position="1"/>
        <end position="26"/>
    </location>
</feature>
<evidence type="ECO:0000256" key="4">
    <source>
        <dbReference type="RuleBase" id="RU003476"/>
    </source>
</evidence>
<comment type="cofactor">
    <cofactor evidence="1">
        <name>Mg(2+)</name>
        <dbReference type="ChEBI" id="CHEBI:18420"/>
    </cofactor>
</comment>
<dbReference type="EMBL" id="JBHSOD010000106">
    <property type="protein sequence ID" value="MFC5890967.1"/>
    <property type="molecule type" value="Genomic_DNA"/>
</dbReference>
<dbReference type="Pfam" id="PF00293">
    <property type="entry name" value="NUDIX"/>
    <property type="match status" value="1"/>
</dbReference>
<evidence type="ECO:0000256" key="5">
    <source>
        <dbReference type="SAM" id="MobiDB-lite"/>
    </source>
</evidence>
<proteinExistence type="inferred from homology"/>
<dbReference type="Gene3D" id="3.90.79.10">
    <property type="entry name" value="Nucleoside Triphosphate Pyrophosphohydrolase"/>
    <property type="match status" value="1"/>
</dbReference>
<name>A0ABW1FAL4_9ACTN</name>
<evidence type="ECO:0000313" key="8">
    <source>
        <dbReference type="Proteomes" id="UP001596067"/>
    </source>
</evidence>
<evidence type="ECO:0000256" key="2">
    <source>
        <dbReference type="ARBA" id="ARBA00005582"/>
    </source>
</evidence>
<dbReference type="PROSITE" id="PS00893">
    <property type="entry name" value="NUDIX_BOX"/>
    <property type="match status" value="1"/>
</dbReference>
<dbReference type="SUPFAM" id="SSF55811">
    <property type="entry name" value="Nudix"/>
    <property type="match status" value="1"/>
</dbReference>
<evidence type="ECO:0000259" key="6">
    <source>
        <dbReference type="PROSITE" id="PS51462"/>
    </source>
</evidence>
<evidence type="ECO:0000313" key="7">
    <source>
        <dbReference type="EMBL" id="MFC5890967.1"/>
    </source>
</evidence>
<dbReference type="RefSeq" id="WP_380237918.1">
    <property type="nucleotide sequence ID" value="NZ_JBHSOD010000106.1"/>
</dbReference>
<comment type="caution">
    <text evidence="7">The sequence shown here is derived from an EMBL/GenBank/DDBJ whole genome shotgun (WGS) entry which is preliminary data.</text>
</comment>
<gene>
    <name evidence="7" type="ORF">ACFP0N_39050</name>
</gene>
<dbReference type="InterPro" id="IPR020084">
    <property type="entry name" value="NUDIX_hydrolase_CS"/>
</dbReference>
<dbReference type="Proteomes" id="UP001596067">
    <property type="component" value="Unassembled WGS sequence"/>
</dbReference>
<dbReference type="PRINTS" id="PR00502">
    <property type="entry name" value="NUDIXFAMILY"/>
</dbReference>
<dbReference type="EC" id="3.6.-.-" evidence="7"/>
<dbReference type="InterPro" id="IPR015797">
    <property type="entry name" value="NUDIX_hydrolase-like_dom_sf"/>
</dbReference>
<evidence type="ECO:0000256" key="3">
    <source>
        <dbReference type="ARBA" id="ARBA00022801"/>
    </source>
</evidence>
<dbReference type="GO" id="GO:0016787">
    <property type="term" value="F:hydrolase activity"/>
    <property type="evidence" value="ECO:0007669"/>
    <property type="project" value="UniProtKB-KW"/>
</dbReference>